<dbReference type="InterPro" id="IPR050278">
    <property type="entry name" value="Serine_Prot_S9B/DPPIV"/>
</dbReference>
<dbReference type="InterPro" id="IPR002469">
    <property type="entry name" value="Peptidase_S9B_N"/>
</dbReference>
<dbReference type="AlphaFoldDB" id="A0A062UE72"/>
<dbReference type="PANTHER" id="PTHR11731">
    <property type="entry name" value="PROTEASE FAMILY S9B,C DIPEPTIDYL-PEPTIDASE IV-RELATED"/>
    <property type="match status" value="1"/>
</dbReference>
<dbReference type="Pfam" id="PF00326">
    <property type="entry name" value="Peptidase_S9"/>
    <property type="match status" value="1"/>
</dbReference>
<dbReference type="Gene3D" id="2.140.10.30">
    <property type="entry name" value="Dipeptidylpeptidase IV, N-terminal domain"/>
    <property type="match status" value="1"/>
</dbReference>
<comment type="caution">
    <text evidence="3">The sequence shown here is derived from an EMBL/GenBank/DDBJ whole genome shotgun (WGS) entry which is preliminary data.</text>
</comment>
<dbReference type="GO" id="GO:0008239">
    <property type="term" value="F:dipeptidyl-peptidase activity"/>
    <property type="evidence" value="ECO:0007669"/>
    <property type="project" value="TreeGrafter"/>
</dbReference>
<dbReference type="GO" id="GO:0008236">
    <property type="term" value="F:serine-type peptidase activity"/>
    <property type="evidence" value="ECO:0007669"/>
    <property type="project" value="InterPro"/>
</dbReference>
<evidence type="ECO:0008006" key="5">
    <source>
        <dbReference type="Google" id="ProtNLM"/>
    </source>
</evidence>
<dbReference type="GO" id="GO:0006508">
    <property type="term" value="P:proteolysis"/>
    <property type="evidence" value="ECO:0007669"/>
    <property type="project" value="InterPro"/>
</dbReference>
<dbReference type="STRING" id="1280946.HY29_14320"/>
<organism evidence="3 4">
    <name type="scientific">Hyphomonas beringensis</name>
    <dbReference type="NCBI Taxonomy" id="1280946"/>
    <lineage>
        <taxon>Bacteria</taxon>
        <taxon>Pseudomonadati</taxon>
        <taxon>Pseudomonadota</taxon>
        <taxon>Alphaproteobacteria</taxon>
        <taxon>Hyphomonadales</taxon>
        <taxon>Hyphomonadaceae</taxon>
        <taxon>Hyphomonas</taxon>
    </lineage>
</organism>
<feature type="domain" description="Peptidase S9 prolyl oligopeptidase catalytic" evidence="1">
    <location>
        <begin position="576"/>
        <end position="772"/>
    </location>
</feature>
<sequence length="776" mass="87305">MAIFASLAAAPSFAESPPAKAVSQPMTDLTLERLYASPSLNGPSPMGVKYSPDGKRVTFLKGKETDQARYDLWQFDVATGEQSLLVDSRLLEPEDVELSEEEKALRERKRTAGKKGILNYSWGTADTILIPLGGDLHLVTLTPNGPQTRQLTETDTFEYDANISPDGKYASFIRDGALWMIDLATGEEKRLSPEAEPEKAISYGVAEFVAQEEMSRYTGYWWSPDDRYVAYTRVDESPVDIVPRFDISADDVTVIEQRYPRAGRPNAIVDLFVLDIKTGETTKLYSVGPDTYLARVNWTDDGIWFQTVNRDQTEILYHRSDGKHWRVSSPFKETQDTWVNLSSDFLPLKDRILQTTEKTGFRQIYELPEKGGNLIPLTRGKWVVSAIEGVDADAGLVYFTGFADTPLEKHLYSIPMATHDDEVDTDARPRPLPDSNCVDLMPEAALLKAECPEPTRITEAGKSWSITMAPDGKSFVGTSSSPDQPPQTGLYKADGTLITWLLENKLDESHPYYPYLEQHTVPDYGTLTADDGQTLYYSIQTPPDFDASKKYPVIVEVYGGPHVQTVDRDWESLSDQYLTRQGYIVFRLDNRGSWNRGKKFEDVIYHRTGKPEVADQLEGVKWLKAQPFVDADRIAIQGWSYGGYMTLMTILQAPEGTFAAAVAGAAVTDWSLYDTFYTERYMGTPENNPDGYDASSVFPYVDNLETPMLLVHGMADDNVTFDNATRMMAMLQEKGKLFELMTYPGQRHGIRGEALQVHLMKTRMEFLNRYLKVDAE</sequence>
<dbReference type="InterPro" id="IPR001375">
    <property type="entry name" value="Peptidase_S9_cat"/>
</dbReference>
<evidence type="ECO:0000313" key="3">
    <source>
        <dbReference type="EMBL" id="KCZ54430.1"/>
    </source>
</evidence>
<dbReference type="Pfam" id="PF00930">
    <property type="entry name" value="DPPIV_N"/>
    <property type="match status" value="1"/>
</dbReference>
<dbReference type="eggNOG" id="COG1506">
    <property type="taxonomic scope" value="Bacteria"/>
</dbReference>
<dbReference type="EMBL" id="AWFF01000037">
    <property type="protein sequence ID" value="KCZ54430.1"/>
    <property type="molecule type" value="Genomic_DNA"/>
</dbReference>
<name>A0A062UE72_9PROT</name>
<dbReference type="InterPro" id="IPR029058">
    <property type="entry name" value="AB_hydrolase_fold"/>
</dbReference>
<feature type="domain" description="Dipeptidylpeptidase IV N-terminal" evidence="2">
    <location>
        <begin position="147"/>
        <end position="486"/>
    </location>
</feature>
<dbReference type="SUPFAM" id="SSF82171">
    <property type="entry name" value="DPP6 N-terminal domain-like"/>
    <property type="match status" value="1"/>
</dbReference>
<dbReference type="Gene3D" id="3.40.50.1820">
    <property type="entry name" value="alpha/beta hydrolase"/>
    <property type="match status" value="1"/>
</dbReference>
<dbReference type="PATRIC" id="fig|1280946.3.peg.1875"/>
<reference evidence="3 4" key="1">
    <citation type="journal article" date="2014" name="Antonie Van Leeuwenhoek">
        <title>Hyphomonas beringensis sp. nov. and Hyphomonas chukchiensis sp. nov., isolated from surface seawater of the Bering Sea and Chukchi Sea.</title>
        <authorList>
            <person name="Li C."/>
            <person name="Lai Q."/>
            <person name="Li G."/>
            <person name="Dong C."/>
            <person name="Wang J."/>
            <person name="Liao Y."/>
            <person name="Shao Z."/>
        </authorList>
    </citation>
    <scope>NUCLEOTIDE SEQUENCE [LARGE SCALE GENOMIC DNA]</scope>
    <source>
        <strain evidence="3 4">25B14_1</strain>
    </source>
</reference>
<evidence type="ECO:0000259" key="2">
    <source>
        <dbReference type="Pfam" id="PF00930"/>
    </source>
</evidence>
<dbReference type="SUPFAM" id="SSF53474">
    <property type="entry name" value="alpha/beta-Hydrolases"/>
    <property type="match status" value="1"/>
</dbReference>
<evidence type="ECO:0000313" key="4">
    <source>
        <dbReference type="Proteomes" id="UP000027037"/>
    </source>
</evidence>
<dbReference type="Proteomes" id="UP000027037">
    <property type="component" value="Unassembled WGS sequence"/>
</dbReference>
<proteinExistence type="predicted"/>
<dbReference type="PANTHER" id="PTHR11731:SF193">
    <property type="entry name" value="DIPEPTIDYL PEPTIDASE 9"/>
    <property type="match status" value="1"/>
</dbReference>
<gene>
    <name evidence="3" type="ORF">HY29_14320</name>
</gene>
<keyword evidence="4" id="KW-1185">Reference proteome</keyword>
<evidence type="ECO:0000259" key="1">
    <source>
        <dbReference type="Pfam" id="PF00326"/>
    </source>
</evidence>
<protein>
    <recommendedName>
        <fullName evidence="5">Peptidase S9</fullName>
    </recommendedName>
</protein>
<accession>A0A062UE72</accession>